<dbReference type="Pfam" id="PF00046">
    <property type="entry name" value="Homeodomain"/>
    <property type="match status" value="1"/>
</dbReference>
<dbReference type="InterPro" id="IPR050674">
    <property type="entry name" value="Msh_Homeobox_Regulators"/>
</dbReference>
<dbReference type="Gene3D" id="1.10.10.60">
    <property type="entry name" value="Homeodomain-like"/>
    <property type="match status" value="1"/>
</dbReference>
<protein>
    <recommendedName>
        <fullName evidence="10">Homeobox domain-containing protein</fullName>
    </recommendedName>
</protein>
<comment type="subcellular location">
    <subcellularLocation>
        <location evidence="1 7 8">Nucleus</location>
    </subcellularLocation>
</comment>
<keyword evidence="13" id="KW-1185">Reference proteome</keyword>
<feature type="compositionally biased region" description="Basic and acidic residues" evidence="9">
    <location>
        <begin position="27"/>
        <end position="36"/>
    </location>
</feature>
<dbReference type="PRINTS" id="PR00024">
    <property type="entry name" value="HOMEOBOX"/>
</dbReference>
<feature type="compositionally biased region" description="Polar residues" evidence="9">
    <location>
        <begin position="37"/>
        <end position="47"/>
    </location>
</feature>
<proteinExistence type="inferred from homology"/>
<evidence type="ECO:0000259" key="10">
    <source>
        <dbReference type="PROSITE" id="PS50071"/>
    </source>
</evidence>
<keyword evidence="5 7" id="KW-0539">Nucleus</keyword>
<dbReference type="PROSITE" id="PS00027">
    <property type="entry name" value="HOMEOBOX_1"/>
    <property type="match status" value="1"/>
</dbReference>
<feature type="compositionally biased region" description="Low complexity" evidence="9">
    <location>
        <begin position="9"/>
        <end position="26"/>
    </location>
</feature>
<evidence type="ECO:0000256" key="5">
    <source>
        <dbReference type="ARBA" id="ARBA00023242"/>
    </source>
</evidence>
<dbReference type="InterPro" id="IPR020479">
    <property type="entry name" value="HD_metazoa"/>
</dbReference>
<dbReference type="SMART" id="SM00389">
    <property type="entry name" value="HOX"/>
    <property type="match status" value="1"/>
</dbReference>
<name>A0ABQ9FKB8_TEGGR</name>
<dbReference type="PROSITE" id="PS50071">
    <property type="entry name" value="HOMEOBOX_2"/>
    <property type="match status" value="1"/>
</dbReference>
<comment type="caution">
    <text evidence="12">The sequence shown here is derived from an EMBL/GenBank/DDBJ whole genome shotgun (WGS) entry which is preliminary data.</text>
</comment>
<evidence type="ECO:0000256" key="7">
    <source>
        <dbReference type="PROSITE-ProRule" id="PRU00108"/>
    </source>
</evidence>
<dbReference type="SUPFAM" id="SSF46689">
    <property type="entry name" value="Homeodomain-like"/>
    <property type="match status" value="1"/>
</dbReference>
<sequence length="293" mass="32658">MHPVALTMSSNSAFNKLSSGSSSSEVNKSDTEERKQSTSPTPQNVPQKQVLKFSVDSIISEKCSVSDNQRENNDSPNSVSSEESFQESRTTPGPFSMDGILNKHQNIIRNSEKPRTSSSLLSHINSENRWTGFYTAASFPWIPGSSLSPTKNIGSPPRINPQKCTLRKHKTNRKPRTPFTTSQLLALERKFRQKQYLSIAERAEFSASLNLTETQVKIWFQNRRAKAKRLHEAELEKLKMSAKPMLPPAIGVTFPAAAALYGQLTRPQGFPSSLVSPYSYPFGPTSIGMVYHH</sequence>
<evidence type="ECO:0000313" key="12">
    <source>
        <dbReference type="EMBL" id="KAJ8317751.1"/>
    </source>
</evidence>
<evidence type="ECO:0000256" key="8">
    <source>
        <dbReference type="RuleBase" id="RU000682"/>
    </source>
</evidence>
<feature type="region of interest" description="Disordered" evidence="9">
    <location>
        <begin position="1"/>
        <end position="50"/>
    </location>
</feature>
<evidence type="ECO:0000313" key="11">
    <source>
        <dbReference type="EMBL" id="KAJ8317750.1"/>
    </source>
</evidence>
<dbReference type="Proteomes" id="UP001217089">
    <property type="component" value="Unassembled WGS sequence"/>
</dbReference>
<evidence type="ECO:0000256" key="9">
    <source>
        <dbReference type="SAM" id="MobiDB-lite"/>
    </source>
</evidence>
<feature type="region of interest" description="Disordered" evidence="9">
    <location>
        <begin position="62"/>
        <end position="97"/>
    </location>
</feature>
<dbReference type="CDD" id="cd00086">
    <property type="entry name" value="homeodomain"/>
    <property type="match status" value="1"/>
</dbReference>
<dbReference type="InterPro" id="IPR009057">
    <property type="entry name" value="Homeodomain-like_sf"/>
</dbReference>
<evidence type="ECO:0000313" key="13">
    <source>
        <dbReference type="Proteomes" id="UP001217089"/>
    </source>
</evidence>
<feature type="compositionally biased region" description="Polar residues" evidence="9">
    <location>
        <begin position="74"/>
        <end position="93"/>
    </location>
</feature>
<dbReference type="PRINTS" id="PR00031">
    <property type="entry name" value="HTHREPRESSR"/>
</dbReference>
<dbReference type="InterPro" id="IPR000047">
    <property type="entry name" value="HTH_motif"/>
</dbReference>
<evidence type="ECO:0000256" key="1">
    <source>
        <dbReference type="ARBA" id="ARBA00004123"/>
    </source>
</evidence>
<dbReference type="EMBL" id="JARBDR010000246">
    <property type="protein sequence ID" value="KAJ8317750.1"/>
    <property type="molecule type" value="Genomic_DNA"/>
</dbReference>
<feature type="domain" description="Homeobox" evidence="10">
    <location>
        <begin position="170"/>
        <end position="230"/>
    </location>
</feature>
<dbReference type="PANTHER" id="PTHR24338">
    <property type="entry name" value="HOMEOBOX PROTEIN MSX"/>
    <property type="match status" value="1"/>
</dbReference>
<evidence type="ECO:0000256" key="3">
    <source>
        <dbReference type="ARBA" id="ARBA00023125"/>
    </source>
</evidence>
<keyword evidence="3 7" id="KW-0238">DNA-binding</keyword>
<dbReference type="PANTHER" id="PTHR24338:SF0">
    <property type="entry name" value="MUSCLE SEGMENTATION HOMEOBOX"/>
    <property type="match status" value="1"/>
</dbReference>
<gene>
    <name evidence="11" type="ORF">KUTeg_005654</name>
    <name evidence="12" type="ORF">KUTeg_005655</name>
</gene>
<keyword evidence="4 7" id="KW-0371">Homeobox</keyword>
<dbReference type="InterPro" id="IPR001356">
    <property type="entry name" value="HD"/>
</dbReference>
<dbReference type="InterPro" id="IPR017970">
    <property type="entry name" value="Homeobox_CS"/>
</dbReference>
<dbReference type="EMBL" id="JARBDR010000246">
    <property type="protein sequence ID" value="KAJ8317751.1"/>
    <property type="molecule type" value="Genomic_DNA"/>
</dbReference>
<reference evidence="12 13" key="1">
    <citation type="submission" date="2022-12" db="EMBL/GenBank/DDBJ databases">
        <title>Chromosome-level genome of Tegillarca granosa.</title>
        <authorList>
            <person name="Kim J."/>
        </authorList>
    </citation>
    <scope>NUCLEOTIDE SEQUENCE [LARGE SCALE GENOMIC DNA]</scope>
    <source>
        <strain evidence="12">Teg-2019</strain>
        <tissue evidence="12">Adductor muscle</tissue>
    </source>
</reference>
<evidence type="ECO:0000256" key="2">
    <source>
        <dbReference type="ARBA" id="ARBA00022473"/>
    </source>
</evidence>
<evidence type="ECO:0000256" key="4">
    <source>
        <dbReference type="ARBA" id="ARBA00023155"/>
    </source>
</evidence>
<keyword evidence="2" id="KW-0217">Developmental protein</keyword>
<feature type="DNA-binding region" description="Homeobox" evidence="7">
    <location>
        <begin position="172"/>
        <end position="231"/>
    </location>
</feature>
<evidence type="ECO:0000256" key="6">
    <source>
        <dbReference type="ARBA" id="ARBA00038425"/>
    </source>
</evidence>
<organism evidence="12 13">
    <name type="scientific">Tegillarca granosa</name>
    <name type="common">Malaysian cockle</name>
    <name type="synonym">Anadara granosa</name>
    <dbReference type="NCBI Taxonomy" id="220873"/>
    <lineage>
        <taxon>Eukaryota</taxon>
        <taxon>Metazoa</taxon>
        <taxon>Spiralia</taxon>
        <taxon>Lophotrochozoa</taxon>
        <taxon>Mollusca</taxon>
        <taxon>Bivalvia</taxon>
        <taxon>Autobranchia</taxon>
        <taxon>Pteriomorphia</taxon>
        <taxon>Arcoida</taxon>
        <taxon>Arcoidea</taxon>
        <taxon>Arcidae</taxon>
        <taxon>Tegillarca</taxon>
    </lineage>
</organism>
<comment type="similarity">
    <text evidence="6">Belongs to the Msh homeobox family.</text>
</comment>
<accession>A0ABQ9FKB8</accession>